<gene>
    <name evidence="1" type="ORF">CC1_21980</name>
</gene>
<sequence length="187" mass="22131">MFREDNYIYYRPDNNSTNHADTAERPLKKKELLKEKRQKLNILLFHIKMIDRRTAANKSLSGDIANRKAHEDMVRKLKSEIASIESQTIVHRTFHKTRKLSPDKIFEYCKQAIRDSVSQNIRFMTVEDVAYQLNTPTHLVKQCFVQLNHLGWLSQAQHRLPHDCYRPDDSGWSADIYYIQKKAKEDL</sequence>
<accession>D4J973</accession>
<dbReference type="KEGG" id="cct:CC1_21980"/>
<dbReference type="HOGENOM" id="CLU_1445366_0_0_9"/>
<protein>
    <submittedName>
        <fullName evidence="1">Uncharacterized protein</fullName>
    </submittedName>
</protein>
<dbReference type="AlphaFoldDB" id="D4J973"/>
<dbReference type="PATRIC" id="fig|717962.3.peg.2109"/>
<dbReference type="EMBL" id="FP929038">
    <property type="protein sequence ID" value="CBK80894.1"/>
    <property type="molecule type" value="Genomic_DNA"/>
</dbReference>
<evidence type="ECO:0000313" key="1">
    <source>
        <dbReference type="EMBL" id="CBK80894.1"/>
    </source>
</evidence>
<reference evidence="1 2" key="1">
    <citation type="submission" date="2010-03" db="EMBL/GenBank/DDBJ databases">
        <title>The genome sequence of Coprococcus catus GD/7.</title>
        <authorList>
            <consortium name="metaHIT consortium -- http://www.metahit.eu/"/>
            <person name="Pajon A."/>
            <person name="Turner K."/>
            <person name="Parkhill J."/>
            <person name="Duncan S."/>
            <person name="Flint H."/>
        </authorList>
    </citation>
    <scope>NUCLEOTIDE SEQUENCE [LARGE SCALE GENOMIC DNA]</scope>
    <source>
        <strain evidence="1 2">GD/7</strain>
    </source>
</reference>
<name>D4J973_9FIRM</name>
<dbReference type="RefSeq" id="WP_015514462.1">
    <property type="nucleotide sequence ID" value="NC_021009.1"/>
</dbReference>
<dbReference type="STRING" id="717962.CC1_21980"/>
<evidence type="ECO:0000313" key="2">
    <source>
        <dbReference type="Proteomes" id="UP000008798"/>
    </source>
</evidence>
<organism evidence="1 2">
    <name type="scientific">Coprococcus catus GD/7</name>
    <dbReference type="NCBI Taxonomy" id="717962"/>
    <lineage>
        <taxon>Bacteria</taxon>
        <taxon>Bacillati</taxon>
        <taxon>Bacillota</taxon>
        <taxon>Clostridia</taxon>
        <taxon>Lachnospirales</taxon>
        <taxon>Lachnospiraceae</taxon>
        <taxon>Coprococcus</taxon>
    </lineage>
</organism>
<proteinExistence type="predicted"/>
<dbReference type="Proteomes" id="UP000008798">
    <property type="component" value="Chromosome"/>
</dbReference>
<reference evidence="1 2" key="2">
    <citation type="submission" date="2010-03" db="EMBL/GenBank/DDBJ databases">
        <authorList>
            <person name="Pajon A."/>
        </authorList>
    </citation>
    <scope>NUCLEOTIDE SEQUENCE [LARGE SCALE GENOMIC DNA]</scope>
    <source>
        <strain evidence="1 2">GD/7</strain>
    </source>
</reference>